<dbReference type="InterPro" id="IPR000488">
    <property type="entry name" value="Death_dom"/>
</dbReference>
<sequence length="140" mass="16369">MLVTWSKRLPRSMDRIDMLSHALTCIRRTDLAEELLARQEEFKNANALHFKDSYLRKAFVTIAKHPRAVLQWKQLARFLGVADSDITYIETCKDTTPERCLSSLHLWKDRNGHTATVPLLANKLRQCRYRKLAREIECIS</sequence>
<organism evidence="2 3">
    <name type="scientific">Lymnaea stagnalis</name>
    <name type="common">Great pond snail</name>
    <name type="synonym">Helix stagnalis</name>
    <dbReference type="NCBI Taxonomy" id="6523"/>
    <lineage>
        <taxon>Eukaryota</taxon>
        <taxon>Metazoa</taxon>
        <taxon>Spiralia</taxon>
        <taxon>Lophotrochozoa</taxon>
        <taxon>Mollusca</taxon>
        <taxon>Gastropoda</taxon>
        <taxon>Heterobranchia</taxon>
        <taxon>Euthyneura</taxon>
        <taxon>Panpulmonata</taxon>
        <taxon>Hygrophila</taxon>
        <taxon>Lymnaeoidea</taxon>
        <taxon>Lymnaeidae</taxon>
        <taxon>Lymnaea</taxon>
    </lineage>
</organism>
<dbReference type="SUPFAM" id="SSF47986">
    <property type="entry name" value="DEATH domain"/>
    <property type="match status" value="1"/>
</dbReference>
<reference evidence="2 3" key="1">
    <citation type="submission" date="2024-04" db="EMBL/GenBank/DDBJ databases">
        <authorList>
            <consortium name="Genoscope - CEA"/>
            <person name="William W."/>
        </authorList>
    </citation>
    <scope>NUCLEOTIDE SEQUENCE [LARGE SCALE GENOMIC DNA]</scope>
</reference>
<gene>
    <name evidence="2" type="ORF">GSLYS_00008620001</name>
</gene>
<name>A0AAV2HPB8_LYMST</name>
<proteinExistence type="predicted"/>
<accession>A0AAV2HPB8</accession>
<dbReference type="CDD" id="cd01670">
    <property type="entry name" value="Death"/>
    <property type="match status" value="1"/>
</dbReference>
<evidence type="ECO:0000313" key="3">
    <source>
        <dbReference type="Proteomes" id="UP001497497"/>
    </source>
</evidence>
<evidence type="ECO:0000259" key="1">
    <source>
        <dbReference type="PROSITE" id="PS50017"/>
    </source>
</evidence>
<feature type="domain" description="Death" evidence="1">
    <location>
        <begin position="71"/>
        <end position="140"/>
    </location>
</feature>
<dbReference type="PANTHER" id="PTHR15077">
    <property type="entry name" value="FAS-ASSOCIATING DEATH DOMAIN-CONTAINING PROTEIN FADD"/>
    <property type="match status" value="1"/>
</dbReference>
<dbReference type="GO" id="GO:0007165">
    <property type="term" value="P:signal transduction"/>
    <property type="evidence" value="ECO:0007669"/>
    <property type="project" value="InterPro"/>
</dbReference>
<dbReference type="AlphaFoldDB" id="A0AAV2HPB8"/>
<dbReference type="Gene3D" id="1.10.533.10">
    <property type="entry name" value="Death Domain, Fas"/>
    <property type="match status" value="1"/>
</dbReference>
<comment type="caution">
    <text evidence="2">The sequence shown here is derived from an EMBL/GenBank/DDBJ whole genome shotgun (WGS) entry which is preliminary data.</text>
</comment>
<dbReference type="EMBL" id="CAXITT010000178">
    <property type="protein sequence ID" value="CAL1534659.1"/>
    <property type="molecule type" value="Genomic_DNA"/>
</dbReference>
<keyword evidence="3" id="KW-1185">Reference proteome</keyword>
<dbReference type="PROSITE" id="PS50017">
    <property type="entry name" value="DEATH_DOMAIN"/>
    <property type="match status" value="1"/>
</dbReference>
<dbReference type="InterPro" id="IPR011029">
    <property type="entry name" value="DEATH-like_dom_sf"/>
</dbReference>
<dbReference type="SMART" id="SM00005">
    <property type="entry name" value="DEATH"/>
    <property type="match status" value="1"/>
</dbReference>
<dbReference type="InterPro" id="IPR016729">
    <property type="entry name" value="FADD"/>
</dbReference>
<dbReference type="Proteomes" id="UP001497497">
    <property type="component" value="Unassembled WGS sequence"/>
</dbReference>
<evidence type="ECO:0000313" key="2">
    <source>
        <dbReference type="EMBL" id="CAL1534659.1"/>
    </source>
</evidence>
<dbReference type="Pfam" id="PF00531">
    <property type="entry name" value="Death"/>
    <property type="match status" value="1"/>
</dbReference>
<protein>
    <recommendedName>
        <fullName evidence="1">Death domain-containing protein</fullName>
    </recommendedName>
</protein>